<evidence type="ECO:0000313" key="4">
    <source>
        <dbReference type="Proteomes" id="UP000254230"/>
    </source>
</evidence>
<dbReference type="EMBL" id="UGOW01000001">
    <property type="protein sequence ID" value="STY17830.1"/>
    <property type="molecule type" value="Genomic_DNA"/>
</dbReference>
<organism evidence="2 4">
    <name type="scientific">Legionella quateirensis</name>
    <dbReference type="NCBI Taxonomy" id="45072"/>
    <lineage>
        <taxon>Bacteria</taxon>
        <taxon>Pseudomonadati</taxon>
        <taxon>Pseudomonadota</taxon>
        <taxon>Gammaproteobacteria</taxon>
        <taxon>Legionellales</taxon>
        <taxon>Legionellaceae</taxon>
        <taxon>Legionella</taxon>
    </lineage>
</organism>
<evidence type="ECO:0000313" key="2">
    <source>
        <dbReference type="EMBL" id="STY17830.1"/>
    </source>
</evidence>
<dbReference type="RefSeq" id="WP_058473338.1">
    <property type="nucleotide sequence ID" value="NZ_LNYR01000012.1"/>
</dbReference>
<dbReference type="Proteomes" id="UP000054639">
    <property type="component" value="Unassembled WGS sequence"/>
</dbReference>
<dbReference type="Proteomes" id="UP000254230">
    <property type="component" value="Unassembled WGS sequence"/>
</dbReference>
<dbReference type="AlphaFoldDB" id="A0A378L158"/>
<protein>
    <submittedName>
        <fullName evidence="2">Uncharacterized protein</fullName>
    </submittedName>
</protein>
<evidence type="ECO:0000313" key="3">
    <source>
        <dbReference type="Proteomes" id="UP000054639"/>
    </source>
</evidence>
<accession>A0A378L158</accession>
<name>A0A378L158_9GAMM</name>
<gene>
    <name evidence="1" type="ORF">Lqua_1151</name>
    <name evidence="2" type="ORF">NCTC12376_01645</name>
</gene>
<keyword evidence="3" id="KW-1185">Reference proteome</keyword>
<dbReference type="EMBL" id="LNYR01000012">
    <property type="protein sequence ID" value="KTD50924.1"/>
    <property type="molecule type" value="Genomic_DNA"/>
</dbReference>
<sequence length="339" mass="39330">MKSKVEDIFFYRSKQFQDQTKNTWGMSLFTENTQTPQTFSTFWDNIHAIQSNKGKEEYANSQCNILKNIKINDMKIEFIPNKGLYISDINDEDVFAVLDYRDSSNGELRGLTLKNVLENYSNTKANESVYDALNNLLHSHHNPTFSGAVKPLKIAEHVQNIVFKAIDSVLSWVDKLKPAKAYSEEWTKNEQLINERFPKFLTELDKANMEQLQERLHSNDFQEEPFSTAREDAIRQLLNYRKTLFVETDTVGINLKDERKASKCHFSEQMINALVTTKPATGQSYKSYIETCIKKAEQQLTPEEVNDWPKGIFSHRLRDIVSEIKDKPAQSNEIRNKPE</sequence>
<proteinExistence type="predicted"/>
<evidence type="ECO:0000313" key="1">
    <source>
        <dbReference type="EMBL" id="KTD50924.1"/>
    </source>
</evidence>
<reference evidence="1 3" key="1">
    <citation type="submission" date="2015-11" db="EMBL/GenBank/DDBJ databases">
        <title>Genomic analysis of 38 Legionella species identifies large and diverse effector repertoires.</title>
        <authorList>
            <person name="Burstein D."/>
            <person name="Amaro F."/>
            <person name="Zusman T."/>
            <person name="Lifshitz Z."/>
            <person name="Cohen O."/>
            <person name="Gilbert J.A."/>
            <person name="Pupko T."/>
            <person name="Shuman H.A."/>
            <person name="Segal G."/>
        </authorList>
    </citation>
    <scope>NUCLEOTIDE SEQUENCE [LARGE SCALE GENOMIC DNA]</scope>
    <source>
        <strain evidence="1 3">ATCC 49507</strain>
    </source>
</reference>
<reference evidence="2 4" key="2">
    <citation type="submission" date="2018-06" db="EMBL/GenBank/DDBJ databases">
        <authorList>
            <consortium name="Pathogen Informatics"/>
            <person name="Doyle S."/>
        </authorList>
    </citation>
    <scope>NUCLEOTIDE SEQUENCE [LARGE SCALE GENOMIC DNA]</scope>
    <source>
        <strain evidence="2 4">NCTC12376</strain>
    </source>
</reference>